<gene>
    <name evidence="1" type="ORF">PACLA_8A002979</name>
</gene>
<organism evidence="1 2">
    <name type="scientific">Paramuricea clavata</name>
    <name type="common">Red gorgonian</name>
    <name type="synonym">Violescent sea-whip</name>
    <dbReference type="NCBI Taxonomy" id="317549"/>
    <lineage>
        <taxon>Eukaryota</taxon>
        <taxon>Metazoa</taxon>
        <taxon>Cnidaria</taxon>
        <taxon>Anthozoa</taxon>
        <taxon>Octocorallia</taxon>
        <taxon>Malacalcyonacea</taxon>
        <taxon>Plexauridae</taxon>
        <taxon>Paramuricea</taxon>
    </lineage>
</organism>
<keyword evidence="2" id="KW-1185">Reference proteome</keyword>
<dbReference type="EMBL" id="CACRXK020004262">
    <property type="protein sequence ID" value="CAB4002120.1"/>
    <property type="molecule type" value="Genomic_DNA"/>
</dbReference>
<proteinExistence type="predicted"/>
<accession>A0A7D9E7S3</accession>
<reference evidence="1" key="1">
    <citation type="submission" date="2020-04" db="EMBL/GenBank/DDBJ databases">
        <authorList>
            <person name="Alioto T."/>
            <person name="Alioto T."/>
            <person name="Gomez Garrido J."/>
        </authorList>
    </citation>
    <scope>NUCLEOTIDE SEQUENCE</scope>
    <source>
        <strain evidence="1">A484AB</strain>
    </source>
</reference>
<comment type="caution">
    <text evidence="1">The sequence shown here is derived from an EMBL/GenBank/DDBJ whole genome shotgun (WGS) entry which is preliminary data.</text>
</comment>
<evidence type="ECO:0000313" key="2">
    <source>
        <dbReference type="Proteomes" id="UP001152795"/>
    </source>
</evidence>
<protein>
    <submittedName>
        <fullName evidence="1">Uncharacterized protein</fullName>
    </submittedName>
</protein>
<dbReference type="AlphaFoldDB" id="A0A7D9E7S3"/>
<name>A0A7D9E7S3_PARCT</name>
<evidence type="ECO:0000313" key="1">
    <source>
        <dbReference type="EMBL" id="CAB4002120.1"/>
    </source>
</evidence>
<dbReference type="Proteomes" id="UP001152795">
    <property type="component" value="Unassembled WGS sequence"/>
</dbReference>
<dbReference type="OrthoDB" id="10373018at2759"/>
<sequence>MNQIRLIKSFWCLFLFIQICLAANKPNRKENKNKGKKKRPNCGFYRFLPLPALTFAALEAEIVNKKQENETYKIALNCPTLKLIEEPKMSHTLKPGQKEIILFKMIVDINEVHTSPELVHHKCVITRWSEKSNALDMCPFDVSVWPYGLFDYPCDDYAEGQLTFTRKPEKNNVVVINMQDSTTKASVHGMLGLFSVYMLNLTCSPRLPLIEQIETVSKLRKEKPWKVEIPANCSGVLRQNYVGLCQVEVFNLCHTQITQVVNTTFQLYDGETDECEYLKERLGDLSDHPLAAFFGLNYVETGYLTVIVLAQVLLILLTAVVIRIRKRQLAARKRK</sequence>